<feature type="chain" id="PRO_5031002320" description="GOLD domain-containing protein" evidence="9">
    <location>
        <begin position="21"/>
        <end position="206"/>
    </location>
</feature>
<proteinExistence type="inferred from homology"/>
<evidence type="ECO:0000259" key="10">
    <source>
        <dbReference type="PROSITE" id="PS50866"/>
    </source>
</evidence>
<evidence type="ECO:0000313" key="11">
    <source>
        <dbReference type="EMBL" id="CAE0304993.1"/>
    </source>
</evidence>
<dbReference type="InterPro" id="IPR015720">
    <property type="entry name" value="Emp24-like"/>
</dbReference>
<accession>A0A7S3HUI1</accession>
<feature type="transmembrane region" description="Helical" evidence="8">
    <location>
        <begin position="175"/>
        <end position="193"/>
    </location>
</feature>
<evidence type="ECO:0000256" key="4">
    <source>
        <dbReference type="ARBA" id="ARBA00022729"/>
    </source>
</evidence>
<protein>
    <recommendedName>
        <fullName evidence="10">GOLD domain-containing protein</fullName>
    </recommendedName>
</protein>
<reference evidence="11" key="1">
    <citation type="submission" date="2021-01" db="EMBL/GenBank/DDBJ databases">
        <authorList>
            <person name="Corre E."/>
            <person name="Pelletier E."/>
            <person name="Niang G."/>
            <person name="Scheremetjew M."/>
            <person name="Finn R."/>
            <person name="Kale V."/>
            <person name="Holt S."/>
            <person name="Cochrane G."/>
            <person name="Meng A."/>
            <person name="Brown T."/>
            <person name="Cohen L."/>
        </authorList>
    </citation>
    <scope>NUCLEOTIDE SEQUENCE</scope>
    <source>
        <strain evidence="11">CCAP 955/1</strain>
    </source>
</reference>
<dbReference type="EMBL" id="HBIC01065812">
    <property type="protein sequence ID" value="CAE0304993.1"/>
    <property type="molecule type" value="Transcribed_RNA"/>
</dbReference>
<organism evidence="11">
    <name type="scientific">Spumella elongata</name>
    <dbReference type="NCBI Taxonomy" id="89044"/>
    <lineage>
        <taxon>Eukaryota</taxon>
        <taxon>Sar</taxon>
        <taxon>Stramenopiles</taxon>
        <taxon>Ochrophyta</taxon>
        <taxon>Chrysophyceae</taxon>
        <taxon>Chromulinales</taxon>
        <taxon>Chromulinaceae</taxon>
        <taxon>Spumella</taxon>
    </lineage>
</organism>
<evidence type="ECO:0000256" key="5">
    <source>
        <dbReference type="ARBA" id="ARBA00022989"/>
    </source>
</evidence>
<keyword evidence="3 7" id="KW-0812">Transmembrane</keyword>
<feature type="signal peptide" evidence="9">
    <location>
        <begin position="1"/>
        <end position="20"/>
    </location>
</feature>
<dbReference type="PROSITE" id="PS50866">
    <property type="entry name" value="GOLD"/>
    <property type="match status" value="1"/>
</dbReference>
<evidence type="ECO:0000256" key="3">
    <source>
        <dbReference type="ARBA" id="ARBA00022692"/>
    </source>
</evidence>
<keyword evidence="4 9" id="KW-0732">Signal</keyword>
<evidence type="ECO:0000256" key="6">
    <source>
        <dbReference type="ARBA" id="ARBA00023136"/>
    </source>
</evidence>
<dbReference type="SMART" id="SM01190">
    <property type="entry name" value="EMP24_GP25L"/>
    <property type="match status" value="1"/>
</dbReference>
<evidence type="ECO:0000256" key="1">
    <source>
        <dbReference type="ARBA" id="ARBA00004479"/>
    </source>
</evidence>
<dbReference type="InterPro" id="IPR009038">
    <property type="entry name" value="GOLD_dom"/>
</dbReference>
<evidence type="ECO:0000256" key="2">
    <source>
        <dbReference type="ARBA" id="ARBA00007104"/>
    </source>
</evidence>
<keyword evidence="6 8" id="KW-0472">Membrane</keyword>
<dbReference type="GO" id="GO:0016020">
    <property type="term" value="C:membrane"/>
    <property type="evidence" value="ECO:0007669"/>
    <property type="project" value="UniProtKB-SubCell"/>
</dbReference>
<dbReference type="PANTHER" id="PTHR22811">
    <property type="entry name" value="TRANSMEMBRANE EMP24 DOMAIN-CONTAINING PROTEIN"/>
    <property type="match status" value="1"/>
</dbReference>
<keyword evidence="5 8" id="KW-1133">Transmembrane helix</keyword>
<comment type="similarity">
    <text evidence="2 7">Belongs to the EMP24/GP25L family.</text>
</comment>
<evidence type="ECO:0000256" key="9">
    <source>
        <dbReference type="SAM" id="SignalP"/>
    </source>
</evidence>
<evidence type="ECO:0000256" key="8">
    <source>
        <dbReference type="SAM" id="Phobius"/>
    </source>
</evidence>
<dbReference type="AlphaFoldDB" id="A0A7S3HUI1"/>
<sequence length="206" mass="23755">MFTSVSCAFIFLVCVGTASSLFFLVKTERSCFTIEQPRDTPMVFSYQMLDKGAEVGFDLYYGALATQDQQIMHKVFTEPSGHIDFVADNDGFYSYCLQLPPTAGEPAVRFEMVLNYGFDSDYYEKLAKKYDYDAVNLQVHKLNDMLTLTLNEADYQKHKEVEYHDVTEKMNNATLWWPVLQIIILILAGVYQVQHLKAFFKQNKLI</sequence>
<comment type="subcellular location">
    <subcellularLocation>
        <location evidence="1 7">Membrane</location>
        <topology evidence="1 7">Single-pass type I membrane protein</topology>
    </subcellularLocation>
</comment>
<name>A0A7S3HUI1_9STRA</name>
<feature type="domain" description="GOLD" evidence="10">
    <location>
        <begin position="29"/>
        <end position="141"/>
    </location>
</feature>
<dbReference type="Pfam" id="PF01105">
    <property type="entry name" value="EMP24_GP25L"/>
    <property type="match status" value="1"/>
</dbReference>
<evidence type="ECO:0000256" key="7">
    <source>
        <dbReference type="RuleBase" id="RU003827"/>
    </source>
</evidence>
<gene>
    <name evidence="11" type="ORF">SELO1098_LOCUS33864</name>
</gene>